<accession>A0A833NWU6</accession>
<dbReference type="GO" id="GO:0005829">
    <property type="term" value="C:cytosol"/>
    <property type="evidence" value="ECO:0007669"/>
    <property type="project" value="TreeGrafter"/>
</dbReference>
<gene>
    <name evidence="9" type="ORF">FD145_1073</name>
</gene>
<keyword evidence="6 8" id="KW-0560">Oxidoreductase</keyword>
<organism evidence="9 10">
    <name type="scientific">Candidatus Saganbacteria bacterium</name>
    <dbReference type="NCBI Taxonomy" id="2575572"/>
    <lineage>
        <taxon>Bacteria</taxon>
        <taxon>Bacillati</taxon>
        <taxon>Saganbacteria</taxon>
    </lineage>
</organism>
<dbReference type="GO" id="GO:0106312">
    <property type="term" value="F:methylenetetrahydrofolate reductase (NADH) activity"/>
    <property type="evidence" value="ECO:0007669"/>
    <property type="project" value="UniProtKB-EC"/>
</dbReference>
<evidence type="ECO:0000256" key="3">
    <source>
        <dbReference type="ARBA" id="ARBA00006743"/>
    </source>
</evidence>
<name>A0A833NWU6_UNCSA</name>
<comment type="pathway">
    <text evidence="2 8">One-carbon metabolism; tetrahydrofolate interconversion.</text>
</comment>
<dbReference type="PANTHER" id="PTHR45754:SF3">
    <property type="entry name" value="METHYLENETETRAHYDROFOLATE REDUCTASE (NADPH)"/>
    <property type="match status" value="1"/>
</dbReference>
<dbReference type="GO" id="GO:0071949">
    <property type="term" value="F:FAD binding"/>
    <property type="evidence" value="ECO:0007669"/>
    <property type="project" value="TreeGrafter"/>
</dbReference>
<dbReference type="Pfam" id="PF02219">
    <property type="entry name" value="MTHFR"/>
    <property type="match status" value="1"/>
</dbReference>
<dbReference type="GO" id="GO:0009086">
    <property type="term" value="P:methionine biosynthetic process"/>
    <property type="evidence" value="ECO:0007669"/>
    <property type="project" value="TreeGrafter"/>
</dbReference>
<dbReference type="Gene3D" id="3.20.20.220">
    <property type="match status" value="1"/>
</dbReference>
<dbReference type="PANTHER" id="PTHR45754">
    <property type="entry name" value="METHYLENETETRAHYDROFOLATE REDUCTASE"/>
    <property type="match status" value="1"/>
</dbReference>
<evidence type="ECO:0000313" key="9">
    <source>
        <dbReference type="EMBL" id="KAF0133863.1"/>
    </source>
</evidence>
<reference evidence="9 10" key="1">
    <citation type="submission" date="2019-12" db="EMBL/GenBank/DDBJ databases">
        <authorList>
            <person name="Wolfe R."/>
            <person name="Danczak R."/>
            <person name="Wilkins M."/>
        </authorList>
    </citation>
    <scope>NUCLEOTIDE SEQUENCE [LARGE SCALE GENOMIC DNA]</scope>
    <source>
        <strain evidence="9">X2_MaxBin.013</strain>
    </source>
</reference>
<comment type="similarity">
    <text evidence="3 8">Belongs to the methylenetetrahydrofolate reductase family.</text>
</comment>
<dbReference type="InterPro" id="IPR003171">
    <property type="entry name" value="Mehydrof_redctse-like"/>
</dbReference>
<evidence type="ECO:0000256" key="2">
    <source>
        <dbReference type="ARBA" id="ARBA00004777"/>
    </source>
</evidence>
<protein>
    <recommendedName>
        <fullName evidence="8">Methylenetetrahydrofolate reductase</fullName>
    </recommendedName>
</protein>
<dbReference type="EMBL" id="WPAF01000017">
    <property type="protein sequence ID" value="KAF0133863.1"/>
    <property type="molecule type" value="Genomic_DNA"/>
</dbReference>
<evidence type="ECO:0000256" key="5">
    <source>
        <dbReference type="ARBA" id="ARBA00022827"/>
    </source>
</evidence>
<dbReference type="InterPro" id="IPR029041">
    <property type="entry name" value="FAD-linked_oxidoreductase-like"/>
</dbReference>
<sequence length="285" mass="31627">MNFSEALKSGKFLITAELSPPKGVEVEPIIQAASVFKSKVDAVNVTDNQRARLHLSSLAFCRLLHEQGFEPILQMTCRDRNALALQSDILGAYALGLRNILALSGDYPKGGSVRPVYDLDSVQLISTIKKMENEGIDLFGEKLAGKMNFFVGGAINPGAEPVEQQILKTEKKIEAGVDFFQTQVIYGIELFKRFFTKLNNRKAKVIAGIFPLKSYNMAVFLNEKVPGVFVPEEILKRMKESRTPETEGIKISIEIINELKPVCSGIHIMTLNNDVDIIAEILNKI</sequence>
<dbReference type="UniPathway" id="UPA00193"/>
<dbReference type="Proteomes" id="UP000488506">
    <property type="component" value="Unassembled WGS sequence"/>
</dbReference>
<keyword evidence="4 8" id="KW-0285">Flavoprotein</keyword>
<dbReference type="GO" id="GO:0035999">
    <property type="term" value="P:tetrahydrofolate interconversion"/>
    <property type="evidence" value="ECO:0007669"/>
    <property type="project" value="UniProtKB-UniPathway"/>
</dbReference>
<evidence type="ECO:0000256" key="6">
    <source>
        <dbReference type="ARBA" id="ARBA00023002"/>
    </source>
</evidence>
<evidence type="ECO:0000256" key="1">
    <source>
        <dbReference type="ARBA" id="ARBA00001974"/>
    </source>
</evidence>
<comment type="cofactor">
    <cofactor evidence="1 8">
        <name>FAD</name>
        <dbReference type="ChEBI" id="CHEBI:57692"/>
    </cofactor>
</comment>
<comment type="catalytic activity">
    <reaction evidence="7">
        <text>(6S)-5-methyl-5,6,7,8-tetrahydrofolate + NAD(+) = (6R)-5,10-methylene-5,6,7,8-tetrahydrofolate + NADH + H(+)</text>
        <dbReference type="Rhea" id="RHEA:19821"/>
        <dbReference type="ChEBI" id="CHEBI:15378"/>
        <dbReference type="ChEBI" id="CHEBI:15636"/>
        <dbReference type="ChEBI" id="CHEBI:18608"/>
        <dbReference type="ChEBI" id="CHEBI:57540"/>
        <dbReference type="ChEBI" id="CHEBI:57945"/>
        <dbReference type="EC" id="1.5.1.54"/>
    </reaction>
    <physiologicalReaction direction="right-to-left" evidence="7">
        <dbReference type="Rhea" id="RHEA:19823"/>
    </physiologicalReaction>
</comment>
<keyword evidence="5 8" id="KW-0274">FAD</keyword>
<evidence type="ECO:0000313" key="10">
    <source>
        <dbReference type="Proteomes" id="UP000488506"/>
    </source>
</evidence>
<evidence type="ECO:0000256" key="4">
    <source>
        <dbReference type="ARBA" id="ARBA00022630"/>
    </source>
</evidence>
<proteinExistence type="inferred from homology"/>
<comment type="caution">
    <text evidence="9">The sequence shown here is derived from an EMBL/GenBank/DDBJ whole genome shotgun (WGS) entry which is preliminary data.</text>
</comment>
<evidence type="ECO:0000256" key="8">
    <source>
        <dbReference type="RuleBase" id="RU003862"/>
    </source>
</evidence>
<dbReference type="CDD" id="cd00537">
    <property type="entry name" value="MTHFR"/>
    <property type="match status" value="1"/>
</dbReference>
<evidence type="ECO:0000256" key="7">
    <source>
        <dbReference type="ARBA" id="ARBA00048628"/>
    </source>
</evidence>
<dbReference type="AlphaFoldDB" id="A0A833NWU6"/>
<dbReference type="SUPFAM" id="SSF51730">
    <property type="entry name" value="FAD-linked oxidoreductase"/>
    <property type="match status" value="1"/>
</dbReference>